<proteinExistence type="predicted"/>
<dbReference type="Pfam" id="PF22936">
    <property type="entry name" value="Pol_BBD"/>
    <property type="match status" value="1"/>
</dbReference>
<dbReference type="Proteomes" id="UP001159659">
    <property type="component" value="Unassembled WGS sequence"/>
</dbReference>
<organism evidence="2 3">
    <name type="scientific">Peronospora farinosa</name>
    <dbReference type="NCBI Taxonomy" id="134698"/>
    <lineage>
        <taxon>Eukaryota</taxon>
        <taxon>Sar</taxon>
        <taxon>Stramenopiles</taxon>
        <taxon>Oomycota</taxon>
        <taxon>Peronosporomycetes</taxon>
        <taxon>Peronosporales</taxon>
        <taxon>Peronosporaceae</taxon>
        <taxon>Peronospora</taxon>
    </lineage>
</organism>
<comment type="caution">
    <text evidence="2">The sequence shown here is derived from an EMBL/GenBank/DDBJ whole genome shotgun (WGS) entry which is preliminary data.</text>
</comment>
<evidence type="ECO:0000313" key="3">
    <source>
        <dbReference type="Proteomes" id="UP001159659"/>
    </source>
</evidence>
<name>A0AAV0SSW7_9STRA</name>
<feature type="domain" description="Retrovirus-related Pol polyprotein from transposon TNT 1-94-like beta-barrel" evidence="1">
    <location>
        <begin position="1"/>
        <end position="68"/>
    </location>
</feature>
<protein>
    <recommendedName>
        <fullName evidence="1">Retrovirus-related Pol polyprotein from transposon TNT 1-94-like beta-barrel domain-containing protein</fullName>
    </recommendedName>
</protein>
<evidence type="ECO:0000259" key="1">
    <source>
        <dbReference type="Pfam" id="PF22936"/>
    </source>
</evidence>
<accession>A0AAV0SSW7</accession>
<dbReference type="AlphaFoldDB" id="A0AAV0SSW7"/>
<gene>
    <name evidence="2" type="ORF">PFR002_LOCUS1388</name>
</gene>
<dbReference type="EMBL" id="CANTFK010000141">
    <property type="protein sequence ID" value="CAI5707249.1"/>
    <property type="molecule type" value="Genomic_DNA"/>
</dbReference>
<evidence type="ECO:0000313" key="2">
    <source>
        <dbReference type="EMBL" id="CAI5707249.1"/>
    </source>
</evidence>
<reference evidence="2" key="1">
    <citation type="submission" date="2022-12" db="EMBL/GenBank/DDBJ databases">
        <authorList>
            <person name="Webb A."/>
        </authorList>
    </citation>
    <scope>NUCLEOTIDE SEQUENCE</scope>
    <source>
        <strain evidence="2">Pf2</strain>
    </source>
</reference>
<sequence>MTPHQEDLFDYKNIVTRIEVTIADGKKIGTGSVRLTVIDGKRIQMLDVLQIPGLDRRLQSVGKIVERGLNAEFERTSCII</sequence>
<dbReference type="InterPro" id="IPR054722">
    <property type="entry name" value="PolX-like_BBD"/>
</dbReference>